<dbReference type="GO" id="GO:1990834">
    <property type="term" value="P:response to odorant"/>
    <property type="evidence" value="ECO:0007669"/>
    <property type="project" value="TreeGrafter"/>
</dbReference>
<dbReference type="OrthoDB" id="5848453at2759"/>
<dbReference type="EMBL" id="LIAE01006319">
    <property type="protein sequence ID" value="PAV91433.1"/>
    <property type="molecule type" value="Genomic_DNA"/>
</dbReference>
<dbReference type="Pfam" id="PF06579">
    <property type="entry name" value="Ly-6_related"/>
    <property type="match status" value="1"/>
</dbReference>
<dbReference type="PANTHER" id="PTHR34722:SF3">
    <property type="entry name" value="HOMOLOG OF ODR-2 (TWO)"/>
    <property type="match status" value="1"/>
</dbReference>
<dbReference type="GO" id="GO:0043025">
    <property type="term" value="C:neuronal cell body"/>
    <property type="evidence" value="ECO:0007669"/>
    <property type="project" value="TreeGrafter"/>
</dbReference>
<dbReference type="AlphaFoldDB" id="A0A2A2LZ80"/>
<keyword evidence="3" id="KW-1185">Reference proteome</keyword>
<dbReference type="Proteomes" id="UP000218231">
    <property type="component" value="Unassembled WGS sequence"/>
</dbReference>
<reference evidence="1 3" key="1">
    <citation type="journal article" date="2017" name="Curr. Biol.">
        <title>Genome architecture and evolution of a unichromosomal asexual nematode.</title>
        <authorList>
            <person name="Fradin H."/>
            <person name="Zegar C."/>
            <person name="Gutwein M."/>
            <person name="Lucas J."/>
            <person name="Kovtun M."/>
            <person name="Corcoran D."/>
            <person name="Baugh L.R."/>
            <person name="Kiontke K."/>
            <person name="Gunsalus K."/>
            <person name="Fitch D.H."/>
            <person name="Piano F."/>
        </authorList>
    </citation>
    <scope>NUCLEOTIDE SEQUENCE [LARGE SCALE GENOMIC DNA]</scope>
    <source>
        <strain evidence="1">PF1309</strain>
    </source>
</reference>
<dbReference type="InterPro" id="IPR010558">
    <property type="entry name" value="Ly-6-related"/>
</dbReference>
<dbReference type="PANTHER" id="PTHR34722">
    <property type="entry name" value="HOMOLOG OF ODR-2 (TWO)-RELATED"/>
    <property type="match status" value="1"/>
</dbReference>
<comment type="caution">
    <text evidence="1">The sequence shown here is derived from an EMBL/GenBank/DDBJ whole genome shotgun (WGS) entry which is preliminary data.</text>
</comment>
<dbReference type="STRING" id="2018661.A0A2A2LZ80"/>
<gene>
    <name evidence="1" type="ORF">WR25_06404</name>
    <name evidence="2" type="ORF">WR25_24570</name>
</gene>
<proteinExistence type="predicted"/>
<name>A0A2A2LZ80_9BILA</name>
<accession>A0A2A2LZ80</accession>
<protein>
    <submittedName>
        <fullName evidence="1">Uncharacterized protein</fullName>
    </submittedName>
</protein>
<dbReference type="EMBL" id="LIAE01006308">
    <property type="protein sequence ID" value="PAV91529.1"/>
    <property type="molecule type" value="Genomic_DNA"/>
</dbReference>
<evidence type="ECO:0000313" key="3">
    <source>
        <dbReference type="Proteomes" id="UP000218231"/>
    </source>
</evidence>
<evidence type="ECO:0000313" key="2">
    <source>
        <dbReference type="EMBL" id="PAV91529.1"/>
    </source>
</evidence>
<evidence type="ECO:0000313" key="1">
    <source>
        <dbReference type="EMBL" id="PAV91433.1"/>
    </source>
</evidence>
<dbReference type="GO" id="GO:0042048">
    <property type="term" value="P:olfactory behavior"/>
    <property type="evidence" value="ECO:0007669"/>
    <property type="project" value="TreeGrafter"/>
</dbReference>
<organism evidence="1 3">
    <name type="scientific">Diploscapter pachys</name>
    <dbReference type="NCBI Taxonomy" id="2018661"/>
    <lineage>
        <taxon>Eukaryota</taxon>
        <taxon>Metazoa</taxon>
        <taxon>Ecdysozoa</taxon>
        <taxon>Nematoda</taxon>
        <taxon>Chromadorea</taxon>
        <taxon>Rhabditida</taxon>
        <taxon>Rhabditina</taxon>
        <taxon>Rhabditomorpha</taxon>
        <taxon>Rhabditoidea</taxon>
        <taxon>Rhabditidae</taxon>
        <taxon>Diploscapter</taxon>
    </lineage>
</organism>
<sequence>MSPYLEDHYSNLAHLYRRPLSFTHHCDRHTLDRSYLFTKNCSDMCVTLKMNDVVGGRRHHGYMRGCLSDIIGYNTTLLRRITDQASCLDTTIRDLFLSNHRRIELEPTRY</sequence>
<dbReference type="GO" id="GO:0030424">
    <property type="term" value="C:axon"/>
    <property type="evidence" value="ECO:0007669"/>
    <property type="project" value="TreeGrafter"/>
</dbReference>